<dbReference type="CDD" id="cd20736">
    <property type="entry name" value="PoNe_Nuclease"/>
    <property type="match status" value="1"/>
</dbReference>
<dbReference type="Pfam" id="PF02021">
    <property type="entry name" value="UPF0102"/>
    <property type="match status" value="1"/>
</dbReference>
<dbReference type="HAMAP" id="MF_00048">
    <property type="entry name" value="UPF0102"/>
    <property type="match status" value="1"/>
</dbReference>
<dbReference type="InterPro" id="IPR003509">
    <property type="entry name" value="UPF0102_YraN-like"/>
</dbReference>
<dbReference type="InterPro" id="IPR011335">
    <property type="entry name" value="Restrct_endonuc-II-like"/>
</dbReference>
<dbReference type="EMBL" id="CAEZZK010000099">
    <property type="protein sequence ID" value="CAB4759589.1"/>
    <property type="molecule type" value="Genomic_DNA"/>
</dbReference>
<reference evidence="1" key="1">
    <citation type="submission" date="2020-05" db="EMBL/GenBank/DDBJ databases">
        <authorList>
            <person name="Chiriac C."/>
            <person name="Salcher M."/>
            <person name="Ghai R."/>
            <person name="Kavagutti S V."/>
        </authorList>
    </citation>
    <scope>NUCLEOTIDE SEQUENCE</scope>
</reference>
<dbReference type="InterPro" id="IPR011856">
    <property type="entry name" value="tRNA_endonuc-like_dom_sf"/>
</dbReference>
<sequence length="113" mass="12774">MARARWAEELVARFYERSGYEIVTRNWHCREGELDIVAILASPVRPIIAVVEVKARATNNYGSPFEAVTQVKQKKLRIAATKFLATHPELHGEIRFDAVSVLGTKLDVLHNAF</sequence>
<organism evidence="1">
    <name type="scientific">freshwater metagenome</name>
    <dbReference type="NCBI Taxonomy" id="449393"/>
    <lineage>
        <taxon>unclassified sequences</taxon>
        <taxon>metagenomes</taxon>
        <taxon>ecological metagenomes</taxon>
    </lineage>
</organism>
<evidence type="ECO:0000313" key="1">
    <source>
        <dbReference type="EMBL" id="CAB4759589.1"/>
    </source>
</evidence>
<proteinExistence type="inferred from homology"/>
<gene>
    <name evidence="1" type="ORF">UFOPK2855_00593</name>
</gene>
<dbReference type="AlphaFoldDB" id="A0A6J6UM85"/>
<dbReference type="Gene3D" id="3.40.1350.10">
    <property type="match status" value="1"/>
</dbReference>
<dbReference type="NCBIfam" id="NF009154">
    <property type="entry name" value="PRK12497.3-3"/>
    <property type="match status" value="1"/>
</dbReference>
<dbReference type="GO" id="GO:0003676">
    <property type="term" value="F:nucleic acid binding"/>
    <property type="evidence" value="ECO:0007669"/>
    <property type="project" value="InterPro"/>
</dbReference>
<name>A0A6J6UM85_9ZZZZ</name>
<dbReference type="SUPFAM" id="SSF52980">
    <property type="entry name" value="Restriction endonuclease-like"/>
    <property type="match status" value="1"/>
</dbReference>
<dbReference type="PANTHER" id="PTHR34039:SF1">
    <property type="entry name" value="UPF0102 PROTEIN YRAN"/>
    <property type="match status" value="1"/>
</dbReference>
<protein>
    <submittedName>
        <fullName evidence="1">Unannotated protein</fullName>
    </submittedName>
</protein>
<accession>A0A6J6UM85</accession>
<dbReference type="PANTHER" id="PTHR34039">
    <property type="entry name" value="UPF0102 PROTEIN YRAN"/>
    <property type="match status" value="1"/>
</dbReference>